<protein>
    <submittedName>
        <fullName evidence="2">Haloalkane dehalogenase</fullName>
    </submittedName>
</protein>
<sequence length="305" mass="34880">MTTAETYRRPSGAMKGLRSHWFVRGTVRQHYLDEGSGPPVLMLHGNPSWSVMWRDLVRALAPEHRCLAPDHIGMGWSSRPSEDDYDYTVASRVDDLDAFVTYQIEDRGLPETGWTLVMHDWGGVIGMAWAARHPERVARLVVLNSVAFADQFTPKSLPIGLHLVLRWVKRSRLARYLFLRHNVFARVSARVGVRRRMAVGLRRTFLAPDNRLAALRFVQSIPQSPEDPAWRDVLAAEHATTLLADRPLFVGWGGRDPVFRKASYDDWLRRYPHAVARYHDDAGHYVLEDKTEELTGDIRTFLSTT</sequence>
<name>A0A1H0X5E3_9PSEU</name>
<feature type="domain" description="AB hydrolase-1" evidence="1">
    <location>
        <begin position="38"/>
        <end position="290"/>
    </location>
</feature>
<evidence type="ECO:0000313" key="3">
    <source>
        <dbReference type="Proteomes" id="UP000199691"/>
    </source>
</evidence>
<dbReference type="InterPro" id="IPR050228">
    <property type="entry name" value="Carboxylesterase_BioH"/>
</dbReference>
<dbReference type="PANTHER" id="PTHR43194:SF2">
    <property type="entry name" value="PEROXISOMAL MEMBRANE PROTEIN LPX1"/>
    <property type="match status" value="1"/>
</dbReference>
<dbReference type="OrthoDB" id="812569at2"/>
<accession>A0A1H0X5E3</accession>
<evidence type="ECO:0000259" key="1">
    <source>
        <dbReference type="Pfam" id="PF00561"/>
    </source>
</evidence>
<gene>
    <name evidence="2" type="ORF">SAMN05421507_1366</name>
</gene>
<dbReference type="PANTHER" id="PTHR43194">
    <property type="entry name" value="HYDROLASE ALPHA/BETA FOLD FAMILY"/>
    <property type="match status" value="1"/>
</dbReference>
<dbReference type="SUPFAM" id="SSF53474">
    <property type="entry name" value="alpha/beta-Hydrolases"/>
    <property type="match status" value="1"/>
</dbReference>
<dbReference type="GO" id="GO:0003824">
    <property type="term" value="F:catalytic activity"/>
    <property type="evidence" value="ECO:0007669"/>
    <property type="project" value="InterPro"/>
</dbReference>
<dbReference type="InterPro" id="IPR000639">
    <property type="entry name" value="Epox_hydrolase-like"/>
</dbReference>
<dbReference type="Proteomes" id="UP000199691">
    <property type="component" value="Unassembled WGS sequence"/>
</dbReference>
<dbReference type="InterPro" id="IPR029058">
    <property type="entry name" value="AB_hydrolase_fold"/>
</dbReference>
<organism evidence="2 3">
    <name type="scientific">Lentzea jiangxiensis</name>
    <dbReference type="NCBI Taxonomy" id="641025"/>
    <lineage>
        <taxon>Bacteria</taxon>
        <taxon>Bacillati</taxon>
        <taxon>Actinomycetota</taxon>
        <taxon>Actinomycetes</taxon>
        <taxon>Pseudonocardiales</taxon>
        <taxon>Pseudonocardiaceae</taxon>
        <taxon>Lentzea</taxon>
    </lineage>
</organism>
<keyword evidence="3" id="KW-1185">Reference proteome</keyword>
<dbReference type="PRINTS" id="PR00111">
    <property type="entry name" value="ABHYDROLASE"/>
</dbReference>
<reference evidence="3" key="1">
    <citation type="submission" date="2016-10" db="EMBL/GenBank/DDBJ databases">
        <authorList>
            <person name="Varghese N."/>
            <person name="Submissions S."/>
        </authorList>
    </citation>
    <scope>NUCLEOTIDE SEQUENCE [LARGE SCALE GENOMIC DNA]</scope>
    <source>
        <strain evidence="3">CGMCC 4.6609</strain>
    </source>
</reference>
<dbReference type="PRINTS" id="PR00412">
    <property type="entry name" value="EPOXHYDRLASE"/>
</dbReference>
<dbReference type="AlphaFoldDB" id="A0A1H0X5E3"/>
<dbReference type="InterPro" id="IPR000073">
    <property type="entry name" value="AB_hydrolase_1"/>
</dbReference>
<evidence type="ECO:0000313" key="2">
    <source>
        <dbReference type="EMBL" id="SDP98140.1"/>
    </source>
</evidence>
<dbReference type="STRING" id="641025.SAMN05421507_1366"/>
<dbReference type="EMBL" id="FNIX01000036">
    <property type="protein sequence ID" value="SDP98140.1"/>
    <property type="molecule type" value="Genomic_DNA"/>
</dbReference>
<proteinExistence type="predicted"/>
<dbReference type="Pfam" id="PF00561">
    <property type="entry name" value="Abhydrolase_1"/>
    <property type="match status" value="1"/>
</dbReference>
<dbReference type="RefSeq" id="WP_090105428.1">
    <property type="nucleotide sequence ID" value="NZ_FNIX01000036.1"/>
</dbReference>
<dbReference type="Gene3D" id="3.40.50.1820">
    <property type="entry name" value="alpha/beta hydrolase"/>
    <property type="match status" value="1"/>
</dbReference>